<feature type="region of interest" description="Disordered" evidence="1">
    <location>
        <begin position="89"/>
        <end position="153"/>
    </location>
</feature>
<accession>A0AAV2TRJ9</accession>
<protein>
    <recommendedName>
        <fullName evidence="4">DUF4806 domain-containing protein</fullName>
    </recommendedName>
</protein>
<feature type="region of interest" description="Disordered" evidence="1">
    <location>
        <begin position="171"/>
        <end position="191"/>
    </location>
</feature>
<evidence type="ECO:0000256" key="1">
    <source>
        <dbReference type="SAM" id="MobiDB-lite"/>
    </source>
</evidence>
<evidence type="ECO:0000313" key="3">
    <source>
        <dbReference type="Proteomes" id="UP001497525"/>
    </source>
</evidence>
<organism evidence="2 3">
    <name type="scientific">Calicophoron daubneyi</name>
    <name type="common">Rumen fluke</name>
    <name type="synonym">Paramphistomum daubneyi</name>
    <dbReference type="NCBI Taxonomy" id="300641"/>
    <lineage>
        <taxon>Eukaryota</taxon>
        <taxon>Metazoa</taxon>
        <taxon>Spiralia</taxon>
        <taxon>Lophotrochozoa</taxon>
        <taxon>Platyhelminthes</taxon>
        <taxon>Trematoda</taxon>
        <taxon>Digenea</taxon>
        <taxon>Plagiorchiida</taxon>
        <taxon>Pronocephalata</taxon>
        <taxon>Paramphistomoidea</taxon>
        <taxon>Paramphistomidae</taxon>
        <taxon>Calicophoron</taxon>
    </lineage>
</organism>
<dbReference type="Proteomes" id="UP001497525">
    <property type="component" value="Unassembled WGS sequence"/>
</dbReference>
<gene>
    <name evidence="2" type="ORF">CDAUBV1_LOCUS14690</name>
</gene>
<proteinExistence type="predicted"/>
<feature type="compositionally biased region" description="Polar residues" evidence="1">
    <location>
        <begin position="136"/>
        <end position="153"/>
    </location>
</feature>
<dbReference type="EMBL" id="CAXLJL010000612">
    <property type="protein sequence ID" value="CAL5139569.1"/>
    <property type="molecule type" value="Genomic_DNA"/>
</dbReference>
<comment type="caution">
    <text evidence="2">The sequence shown here is derived from an EMBL/GenBank/DDBJ whole genome shotgun (WGS) entry which is preliminary data.</text>
</comment>
<dbReference type="PANTHER" id="PTHR34153">
    <property type="entry name" value="SI:CH211-262H13.3-RELATED-RELATED"/>
    <property type="match status" value="1"/>
</dbReference>
<reference evidence="2" key="1">
    <citation type="submission" date="2024-06" db="EMBL/GenBank/DDBJ databases">
        <authorList>
            <person name="Liu X."/>
            <person name="Lenzi L."/>
            <person name="Haldenby T S."/>
            <person name="Uol C."/>
        </authorList>
    </citation>
    <scope>NUCLEOTIDE SEQUENCE</scope>
</reference>
<feature type="compositionally biased region" description="Polar residues" evidence="1">
    <location>
        <begin position="89"/>
        <end position="101"/>
    </location>
</feature>
<evidence type="ECO:0000313" key="2">
    <source>
        <dbReference type="EMBL" id="CAL5139569.1"/>
    </source>
</evidence>
<sequence length="411" mass="46276">MGANIEETQDQWYIVVALPESGGDISIISSTWLQGEGMTKIPNVPPHKFYSAVKNHQPCKDDDEVYHYEEIARSKNFLNARDVELWYSTKGSPRSDSSINLGLSPKRRRLKPRADEEETGRHKAVAPAHPEHDLSTFLQPPTATGQPSTSQNCSQLPTAVIRGTISPCVNSPSETSVPATVTTEYPNSSTLSRGECSQWTEMVKMLQEIRKTVSHINQSCQRMQQGLDQLASERSDAVRSNLESVVIPANNIQQVITLDEKLMDEAFYSELGDICAGIPGTNLENLVRNILCRLINPSTAENIYFSGAKYPFTFKNSRLHGFLLDQVSRRTEFAAVDPNLVGREAKQWLRLRRDRRYYKPPQVGHHEDILERYDSGMLSLLGEDMGWCKTTTCWGLKQEDKQEASERPDCT</sequence>
<dbReference type="AlphaFoldDB" id="A0AAV2TRJ9"/>
<name>A0AAV2TRJ9_CALDB</name>
<dbReference type="PANTHER" id="PTHR34153:SF2">
    <property type="entry name" value="SI:CH211-262H13.3-RELATED"/>
    <property type="match status" value="1"/>
</dbReference>
<evidence type="ECO:0008006" key="4">
    <source>
        <dbReference type="Google" id="ProtNLM"/>
    </source>
</evidence>